<dbReference type="GO" id="GO:0043022">
    <property type="term" value="F:ribosome binding"/>
    <property type="evidence" value="ECO:0007669"/>
    <property type="project" value="InterPro"/>
</dbReference>
<dbReference type="PANTHER" id="PTHR13022:SF0">
    <property type="entry name" value="EUKARYOTIC TRANSLATION INITIATION FACTOR 3 SUBUNIT K"/>
    <property type="match status" value="1"/>
</dbReference>
<dbReference type="Proteomes" id="UP001432027">
    <property type="component" value="Unassembled WGS sequence"/>
</dbReference>
<dbReference type="InterPro" id="IPR016020">
    <property type="entry name" value="Transl_init_fac_sub12_N_euk"/>
</dbReference>
<dbReference type="AlphaFoldDB" id="A0AAV5SG64"/>
<organism evidence="2 3">
    <name type="scientific">Pristionchus entomophagus</name>
    <dbReference type="NCBI Taxonomy" id="358040"/>
    <lineage>
        <taxon>Eukaryota</taxon>
        <taxon>Metazoa</taxon>
        <taxon>Ecdysozoa</taxon>
        <taxon>Nematoda</taxon>
        <taxon>Chromadorea</taxon>
        <taxon>Rhabditida</taxon>
        <taxon>Rhabditina</taxon>
        <taxon>Diplogasteromorpha</taxon>
        <taxon>Diplogasteroidea</taxon>
        <taxon>Neodiplogasteridae</taxon>
        <taxon>Pristionchus</taxon>
    </lineage>
</organism>
<dbReference type="GO" id="GO:0003743">
    <property type="term" value="F:translation initiation factor activity"/>
    <property type="evidence" value="ECO:0007669"/>
    <property type="project" value="InterPro"/>
</dbReference>
<dbReference type="EMBL" id="BTSX01000001">
    <property type="protein sequence ID" value="GMS81859.1"/>
    <property type="molecule type" value="Genomic_DNA"/>
</dbReference>
<feature type="non-terminal residue" evidence="2">
    <location>
        <position position="1"/>
    </location>
</feature>
<dbReference type="InterPro" id="IPR033464">
    <property type="entry name" value="CSN8_PSD8_EIF3K"/>
</dbReference>
<dbReference type="InterPro" id="IPR009374">
    <property type="entry name" value="eIF3k"/>
</dbReference>
<sequence>RILRTYYFLFQTYPWSYTPVRAVRSCDGLGEQIRRTGLALTMLKLYQLNPDKYDESTVRTILLKTLTVLPGADFALAKCLIDEDDINSTELQLVCALAPVLQSFDFAVFWRLAKREYPADNKFKAPAEIANFINSIPRLEETVRV</sequence>
<dbReference type="Pfam" id="PF10075">
    <property type="entry name" value="CSN8_PSD8_EIF3K"/>
    <property type="match status" value="1"/>
</dbReference>
<dbReference type="PANTHER" id="PTHR13022">
    <property type="entry name" value="EUKARYOTIC TRANSLATION INITIATION FACTOR 3 SUBUNIT 11"/>
    <property type="match status" value="1"/>
</dbReference>
<evidence type="ECO:0000259" key="1">
    <source>
        <dbReference type="Pfam" id="PF10075"/>
    </source>
</evidence>
<protein>
    <recommendedName>
        <fullName evidence="1">CSN8/PSMD8/EIF3K domain-containing protein</fullName>
    </recommendedName>
</protein>
<name>A0AAV5SG64_9BILA</name>
<dbReference type="GO" id="GO:0005852">
    <property type="term" value="C:eukaryotic translation initiation factor 3 complex"/>
    <property type="evidence" value="ECO:0007669"/>
    <property type="project" value="InterPro"/>
</dbReference>
<feature type="non-terminal residue" evidence="2">
    <location>
        <position position="145"/>
    </location>
</feature>
<evidence type="ECO:0000313" key="2">
    <source>
        <dbReference type="EMBL" id="GMS81859.1"/>
    </source>
</evidence>
<keyword evidence="3" id="KW-1185">Reference proteome</keyword>
<comment type="caution">
    <text evidence="2">The sequence shown here is derived from an EMBL/GenBank/DDBJ whole genome shotgun (WGS) entry which is preliminary data.</text>
</comment>
<accession>A0AAV5SG64</accession>
<dbReference type="SUPFAM" id="SSF48371">
    <property type="entry name" value="ARM repeat"/>
    <property type="match status" value="1"/>
</dbReference>
<dbReference type="Gene3D" id="1.25.40.250">
    <property type="entry name" value="ARM repeat, domain 1"/>
    <property type="match status" value="1"/>
</dbReference>
<dbReference type="InterPro" id="IPR016024">
    <property type="entry name" value="ARM-type_fold"/>
</dbReference>
<dbReference type="GO" id="GO:0006446">
    <property type="term" value="P:regulation of translational initiation"/>
    <property type="evidence" value="ECO:0007669"/>
    <property type="project" value="InterPro"/>
</dbReference>
<feature type="domain" description="CSN8/PSMD8/EIF3K" evidence="1">
    <location>
        <begin position="54"/>
        <end position="120"/>
    </location>
</feature>
<reference evidence="2" key="1">
    <citation type="submission" date="2023-10" db="EMBL/GenBank/DDBJ databases">
        <title>Genome assembly of Pristionchus species.</title>
        <authorList>
            <person name="Yoshida K."/>
            <person name="Sommer R.J."/>
        </authorList>
    </citation>
    <scope>NUCLEOTIDE SEQUENCE</scope>
    <source>
        <strain evidence="2">RS0144</strain>
    </source>
</reference>
<proteinExistence type="predicted"/>
<evidence type="ECO:0000313" key="3">
    <source>
        <dbReference type="Proteomes" id="UP001432027"/>
    </source>
</evidence>
<gene>
    <name evidence="2" type="ORF">PENTCL1PPCAC_4034</name>
</gene>